<comment type="function">
    <text evidence="7">Component of the cytochrome c oxidase, the last enzyme in the mitochondrial electron transport chain which drives oxidative phosphorylation. The respiratory chain contains 3 multisubunit complexes succinate dehydrogenase (complex II, CII), ubiquinol-cytochrome c oxidoreductase (cytochrome b-c1 complex, complex III, CIII) and cytochrome c oxidase (complex IV, CIV), that cooperate to transfer electrons derived from NADH and succinate to molecular oxygen, creating an electrochemical gradient over the inner membrane that drives transmembrane transport and the ATP synthase. Cytochrome c oxidase is the component of the respiratory chain that catalyzes the reduction of oxygen to water. Electrons originating from reduced cytochrome c in the intermembrane space (IMS) are transferred via the dinuclear copper A center (CU(A)) of subunit 2 and heme A of subunit 1 to the active site in subunit 1, a binuclear center (BNC) formed by heme A3 and copper B (CU(B)). The BNC reduces molecular oxygen to 2 water molecules using 4 electrons from cytochrome c in the IMS and 4 protons from the mitochondrial matrix.</text>
</comment>
<feature type="transmembrane region" description="Helical" evidence="7">
    <location>
        <begin position="44"/>
        <end position="64"/>
    </location>
</feature>
<dbReference type="Gene3D" id="4.10.49.10">
    <property type="entry name" value="Cytochrome c oxidase subunit VIIc"/>
    <property type="match status" value="1"/>
</dbReference>
<organism evidence="8 9">
    <name type="scientific">Lobosporangium transversale</name>
    <dbReference type="NCBI Taxonomy" id="64571"/>
    <lineage>
        <taxon>Eukaryota</taxon>
        <taxon>Fungi</taxon>
        <taxon>Fungi incertae sedis</taxon>
        <taxon>Mucoromycota</taxon>
        <taxon>Mortierellomycotina</taxon>
        <taxon>Mortierellomycetes</taxon>
        <taxon>Mortierellales</taxon>
        <taxon>Mortierellaceae</taxon>
        <taxon>Lobosporangium</taxon>
    </lineage>
</organism>
<dbReference type="GO" id="GO:0006123">
    <property type="term" value="P:mitochondrial electron transport, cytochrome c to oxygen"/>
    <property type="evidence" value="ECO:0007669"/>
    <property type="project" value="UniProtKB-UniRule"/>
</dbReference>
<dbReference type="RefSeq" id="XP_021885600.1">
    <property type="nucleotide sequence ID" value="XM_022029682.1"/>
</dbReference>
<comment type="subunit">
    <text evidence="7">Component of the cytochrome c oxidase (complex IV, CIV), a multisubunit enzyme composed of a catalytic core of 3 subunits and several supernumerary subunits. The complex exists as a monomer or a dimer and forms supercomplexes (SCs) in the inner mitochondrial membrane with ubiquinol-cytochrome c oxidoreductase (cytochrome b-c1 complex, complex III, CIII).</text>
</comment>
<keyword evidence="6 7" id="KW-0472">Membrane</keyword>
<reference evidence="8 9" key="1">
    <citation type="submission" date="2016-07" db="EMBL/GenBank/DDBJ databases">
        <title>Pervasive Adenine N6-methylation of Active Genes in Fungi.</title>
        <authorList>
            <consortium name="DOE Joint Genome Institute"/>
            <person name="Mondo S.J."/>
            <person name="Dannebaum R.O."/>
            <person name="Kuo R.C."/>
            <person name="Labutti K."/>
            <person name="Haridas S."/>
            <person name="Kuo A."/>
            <person name="Salamov A."/>
            <person name="Ahrendt S.R."/>
            <person name="Lipzen A."/>
            <person name="Sullivan W."/>
            <person name="Andreopoulos W.B."/>
            <person name="Clum A."/>
            <person name="Lindquist E."/>
            <person name="Daum C."/>
            <person name="Ramamoorthy G.K."/>
            <person name="Gryganskyi A."/>
            <person name="Culley D."/>
            <person name="Magnuson J.K."/>
            <person name="James T.Y."/>
            <person name="O'Malley M.A."/>
            <person name="Stajich J.E."/>
            <person name="Spatafora J.W."/>
            <person name="Visel A."/>
            <person name="Grigoriev I.V."/>
        </authorList>
    </citation>
    <scope>NUCLEOTIDE SEQUENCE [LARGE SCALE GENOMIC DNA]</scope>
    <source>
        <strain evidence="8 9">NRRL 3116</strain>
    </source>
</reference>
<accession>A0A1Y2H015</accession>
<keyword evidence="5 7" id="KW-0496">Mitochondrion</keyword>
<dbReference type="Proteomes" id="UP000193648">
    <property type="component" value="Unassembled WGS sequence"/>
</dbReference>
<comment type="similarity">
    <text evidence="3 7">Belongs to the cytochrome c oxidase VIIc family.</text>
</comment>
<dbReference type="Pfam" id="PF02935">
    <property type="entry name" value="COX7C"/>
    <property type="match status" value="1"/>
</dbReference>
<dbReference type="InterPro" id="IPR036636">
    <property type="entry name" value="COX7C/Cox8_sf"/>
</dbReference>
<comment type="subcellular location">
    <subcellularLocation>
        <location evidence="1 7">Mitochondrion inner membrane</location>
        <topology evidence="1 7">Single-pass membrane protein</topology>
    </subcellularLocation>
</comment>
<comment type="caution">
    <text evidence="8">The sequence shown here is derived from an EMBL/GenBank/DDBJ whole genome shotgun (WGS) entry which is preliminary data.</text>
</comment>
<evidence type="ECO:0000256" key="5">
    <source>
        <dbReference type="ARBA" id="ARBA00023128"/>
    </source>
</evidence>
<evidence type="ECO:0000256" key="1">
    <source>
        <dbReference type="ARBA" id="ARBA00004434"/>
    </source>
</evidence>
<keyword evidence="4 7" id="KW-0999">Mitochondrion inner membrane</keyword>
<keyword evidence="9" id="KW-1185">Reference proteome</keyword>
<dbReference type="EMBL" id="MCFF01000003">
    <property type="protein sequence ID" value="ORZ27897.1"/>
    <property type="molecule type" value="Genomic_DNA"/>
</dbReference>
<evidence type="ECO:0000256" key="4">
    <source>
        <dbReference type="ARBA" id="ARBA00022792"/>
    </source>
</evidence>
<proteinExistence type="inferred from homology"/>
<evidence type="ECO:0000256" key="6">
    <source>
        <dbReference type="ARBA" id="ARBA00023136"/>
    </source>
</evidence>
<keyword evidence="7" id="KW-0812">Transmembrane</keyword>
<dbReference type="InterPro" id="IPR004202">
    <property type="entry name" value="COX7C/Cox8"/>
</dbReference>
<dbReference type="InParanoid" id="A0A1Y2H015"/>
<dbReference type="AlphaFoldDB" id="A0A1Y2H015"/>
<evidence type="ECO:0000256" key="7">
    <source>
        <dbReference type="RuleBase" id="RU368123"/>
    </source>
</evidence>
<gene>
    <name evidence="8" type="ORF">BCR41DRAFT_418881</name>
</gene>
<keyword evidence="7" id="KW-1133">Transmembrane helix</keyword>
<name>A0A1Y2H015_9FUNG</name>
<sequence>MKTTTFAYSGVRARATFGSTPLRGANYSNKGGKSIPIPTKNKTGLAIGMTVVLGGLFFAGFLPGQWQRYKAQRG</sequence>
<evidence type="ECO:0000313" key="9">
    <source>
        <dbReference type="Proteomes" id="UP000193648"/>
    </source>
</evidence>
<protein>
    <recommendedName>
        <fullName evidence="7">Cytochrome c oxidase subunit 8, mitochondrial</fullName>
    </recommendedName>
    <alternativeName>
        <fullName evidence="7">Cytochrome c oxidase polypeptide VIII</fullName>
    </alternativeName>
</protein>
<evidence type="ECO:0000256" key="3">
    <source>
        <dbReference type="ARBA" id="ARBA00010514"/>
    </source>
</evidence>
<evidence type="ECO:0000256" key="2">
    <source>
        <dbReference type="ARBA" id="ARBA00004673"/>
    </source>
</evidence>
<dbReference type="GO" id="GO:0045277">
    <property type="term" value="C:respiratory chain complex IV"/>
    <property type="evidence" value="ECO:0007669"/>
    <property type="project" value="UniProtKB-UniRule"/>
</dbReference>
<keyword evidence="7" id="KW-0809">Transit peptide</keyword>
<dbReference type="GeneID" id="33571525"/>
<comment type="pathway">
    <text evidence="2 7">Energy metabolism; oxidative phosphorylation.</text>
</comment>
<evidence type="ECO:0000313" key="8">
    <source>
        <dbReference type="EMBL" id="ORZ27897.1"/>
    </source>
</evidence>
<dbReference type="GO" id="GO:0005743">
    <property type="term" value="C:mitochondrial inner membrane"/>
    <property type="evidence" value="ECO:0007669"/>
    <property type="project" value="UniProtKB-SubCell"/>
</dbReference>